<evidence type="ECO:0000313" key="1">
    <source>
        <dbReference type="EMBL" id="KAG2404545.1"/>
    </source>
</evidence>
<reference evidence="1 2" key="1">
    <citation type="submission" date="2020-05" db="EMBL/GenBank/DDBJ databases">
        <title>Vigna angularis (adzuki bean) Var. LongXiaoDou No. 4 denovo assembly.</title>
        <authorList>
            <person name="Xiang H."/>
        </authorList>
    </citation>
    <scope>NUCLEOTIDE SEQUENCE [LARGE SCALE GENOMIC DNA]</scope>
    <source>
        <tissue evidence="1">Leaf</tissue>
    </source>
</reference>
<accession>A0A8T0L3H6</accession>
<organism evidence="1 2">
    <name type="scientific">Phaseolus angularis</name>
    <name type="common">Azuki bean</name>
    <name type="synonym">Vigna angularis</name>
    <dbReference type="NCBI Taxonomy" id="3914"/>
    <lineage>
        <taxon>Eukaryota</taxon>
        <taxon>Viridiplantae</taxon>
        <taxon>Streptophyta</taxon>
        <taxon>Embryophyta</taxon>
        <taxon>Tracheophyta</taxon>
        <taxon>Spermatophyta</taxon>
        <taxon>Magnoliopsida</taxon>
        <taxon>eudicotyledons</taxon>
        <taxon>Gunneridae</taxon>
        <taxon>Pentapetalae</taxon>
        <taxon>rosids</taxon>
        <taxon>fabids</taxon>
        <taxon>Fabales</taxon>
        <taxon>Fabaceae</taxon>
        <taxon>Papilionoideae</taxon>
        <taxon>50 kb inversion clade</taxon>
        <taxon>NPAAA clade</taxon>
        <taxon>indigoferoid/millettioid clade</taxon>
        <taxon>Phaseoleae</taxon>
        <taxon>Vigna</taxon>
    </lineage>
</organism>
<dbReference type="EMBL" id="JABFOF010000002">
    <property type="protein sequence ID" value="KAG2404545.1"/>
    <property type="molecule type" value="Genomic_DNA"/>
</dbReference>
<protein>
    <submittedName>
        <fullName evidence="1">Uncharacterized protein</fullName>
    </submittedName>
</protein>
<sequence length="158" mass="18586">MMIREREIKDYVGLSGNVVVLQTCWEWFVREEDRGNRIIRAVLHLDEWAIPQHGVNDFGMSWEDLVMKRIEENQRTMVEMNKESEMIGFHDIINAEFVSAIKCHTMYFETMLMIPSMEMFALDSVGHNRKECKKIDTVIILDVDNVLRDEVLQDLGFS</sequence>
<proteinExistence type="predicted"/>
<comment type="caution">
    <text evidence="1">The sequence shown here is derived from an EMBL/GenBank/DDBJ whole genome shotgun (WGS) entry which is preliminary data.</text>
</comment>
<evidence type="ECO:0000313" key="2">
    <source>
        <dbReference type="Proteomes" id="UP000743370"/>
    </source>
</evidence>
<dbReference type="AlphaFoldDB" id="A0A8T0L3H6"/>
<name>A0A8T0L3H6_PHAAN</name>
<dbReference type="Proteomes" id="UP000743370">
    <property type="component" value="Unassembled WGS sequence"/>
</dbReference>
<gene>
    <name evidence="1" type="ORF">HKW66_Vig0114670</name>
</gene>